<evidence type="ECO:0000313" key="3">
    <source>
        <dbReference type="EMBL" id="OGM79992.1"/>
    </source>
</evidence>
<gene>
    <name evidence="3" type="ORF">A2382_04880</name>
</gene>
<organism evidence="3 4">
    <name type="scientific">Candidatus Woesebacteria bacterium RIFOXYB1_FULL_38_16</name>
    <dbReference type="NCBI Taxonomy" id="1802538"/>
    <lineage>
        <taxon>Bacteria</taxon>
        <taxon>Candidatus Woeseibacteriota</taxon>
    </lineage>
</organism>
<dbReference type="STRING" id="1802538.A2382_04880"/>
<comment type="caution">
    <text evidence="3">The sequence shown here is derived from an EMBL/GenBank/DDBJ whole genome shotgun (WGS) entry which is preliminary data.</text>
</comment>
<dbReference type="AlphaFoldDB" id="A0A1F8CUN2"/>
<keyword evidence="2" id="KW-0472">Membrane</keyword>
<accession>A0A1F8CUN2</accession>
<dbReference type="Proteomes" id="UP000178999">
    <property type="component" value="Unassembled WGS sequence"/>
</dbReference>
<protein>
    <submittedName>
        <fullName evidence="3">Uncharacterized protein</fullName>
    </submittedName>
</protein>
<evidence type="ECO:0000256" key="1">
    <source>
        <dbReference type="SAM" id="MobiDB-lite"/>
    </source>
</evidence>
<feature type="transmembrane region" description="Helical" evidence="2">
    <location>
        <begin position="7"/>
        <end position="26"/>
    </location>
</feature>
<dbReference type="EMBL" id="MGHY01000005">
    <property type="protein sequence ID" value="OGM79992.1"/>
    <property type="molecule type" value="Genomic_DNA"/>
</dbReference>
<name>A0A1F8CUN2_9BACT</name>
<sequence>MKKYIKPIIISIVILTLASTAIYTAFRLTRTQSTAPQKSSAQTADTQLEPCDLLAFTIQAATTSPTATPTDSPTTEPTGTPTPTPEGTNPPGSTPPTSTPTPSLPEAGISLPAILGISVGSFLIFGALLLVL</sequence>
<feature type="region of interest" description="Disordered" evidence="1">
    <location>
        <begin position="62"/>
        <end position="105"/>
    </location>
</feature>
<feature type="compositionally biased region" description="Pro residues" evidence="1">
    <location>
        <begin position="92"/>
        <end position="103"/>
    </location>
</feature>
<keyword evidence="2" id="KW-0812">Transmembrane</keyword>
<evidence type="ECO:0000313" key="4">
    <source>
        <dbReference type="Proteomes" id="UP000178999"/>
    </source>
</evidence>
<proteinExistence type="predicted"/>
<keyword evidence="2" id="KW-1133">Transmembrane helix</keyword>
<reference evidence="3 4" key="1">
    <citation type="journal article" date="2016" name="Nat. Commun.">
        <title>Thousands of microbial genomes shed light on interconnected biogeochemical processes in an aquifer system.</title>
        <authorList>
            <person name="Anantharaman K."/>
            <person name="Brown C.T."/>
            <person name="Hug L.A."/>
            <person name="Sharon I."/>
            <person name="Castelle C.J."/>
            <person name="Probst A.J."/>
            <person name="Thomas B.C."/>
            <person name="Singh A."/>
            <person name="Wilkins M.J."/>
            <person name="Karaoz U."/>
            <person name="Brodie E.L."/>
            <person name="Williams K.H."/>
            <person name="Hubbard S.S."/>
            <person name="Banfield J.F."/>
        </authorList>
    </citation>
    <scope>NUCLEOTIDE SEQUENCE [LARGE SCALE GENOMIC DNA]</scope>
</reference>
<feature type="compositionally biased region" description="Low complexity" evidence="1">
    <location>
        <begin position="62"/>
        <end position="91"/>
    </location>
</feature>
<evidence type="ECO:0000256" key="2">
    <source>
        <dbReference type="SAM" id="Phobius"/>
    </source>
</evidence>
<feature type="transmembrane region" description="Helical" evidence="2">
    <location>
        <begin position="109"/>
        <end position="131"/>
    </location>
</feature>